<dbReference type="Pfam" id="PF00756">
    <property type="entry name" value="Esterase"/>
    <property type="match status" value="1"/>
</dbReference>
<dbReference type="PATRIC" id="fig|2033.5.peg.3025"/>
<evidence type="ECO:0000313" key="2">
    <source>
        <dbReference type="EMBL" id="KTS10741.1"/>
    </source>
</evidence>
<dbReference type="InterPro" id="IPR029058">
    <property type="entry name" value="AB_hydrolase_fold"/>
</dbReference>
<dbReference type="GO" id="GO:0016747">
    <property type="term" value="F:acyltransferase activity, transferring groups other than amino-acyl groups"/>
    <property type="evidence" value="ECO:0007669"/>
    <property type="project" value="TreeGrafter"/>
</dbReference>
<reference evidence="2 3" key="1">
    <citation type="journal article" date="2016" name="Front. Microbiol.">
        <title>Genomic Resource of Rice Seed Associated Bacteria.</title>
        <authorList>
            <person name="Midha S."/>
            <person name="Bansal K."/>
            <person name="Sharma S."/>
            <person name="Kumar N."/>
            <person name="Patil P.P."/>
            <person name="Chaudhry V."/>
            <person name="Patil P.B."/>
        </authorList>
    </citation>
    <scope>NUCLEOTIDE SEQUENCE [LARGE SCALE GENOMIC DNA]</scope>
    <source>
        <strain evidence="2 3">RSA3</strain>
    </source>
</reference>
<feature type="transmembrane region" description="Helical" evidence="1">
    <location>
        <begin position="104"/>
        <end position="122"/>
    </location>
</feature>
<proteinExistence type="predicted"/>
<evidence type="ECO:0008006" key="4">
    <source>
        <dbReference type="Google" id="ProtNLM"/>
    </source>
</evidence>
<sequence length="438" mass="44861">MGGAPVNRFVLSFELIDSPLLTICAVIAGLGVIAVIAWAPRRIVPTLLIGASAGILMYIVAHILEARGLFQGPLPAHAATWATGGIVAVAIGVVGICRRPWGRRVVGVVTVLAGLFAAALGVNTSYGVTHNLAAILGVQALDPASLPAPTATAGDPATLYQNWQPPAGMPSKGSVSALTGDAKIPTGQYAARDASLYLPPAAQVANPPALPLLVFMMGQPGSPDPTNLAKALDAFAAQHNGLAPIAVVVDQLGAADRDPACVDSAKYGAVSTYINQLVPQWAEAKLNIVKDHRYWTIGGFSNGGSCAAVYGAKYPEVWGQMLDIMGNEFPGSEHVDKTVAEVFNGDANAFQATKPSVIMAAAPPGSYTGHLAIFTWGSEDTTYGPGQKANSEAAQAAGFTVVTYVVQGAGHTGEALDASLTYSLPVLAPVLGLAPPAS</sequence>
<dbReference type="Gene3D" id="3.40.50.1820">
    <property type="entry name" value="alpha/beta hydrolase"/>
    <property type="match status" value="1"/>
</dbReference>
<dbReference type="SUPFAM" id="SSF53474">
    <property type="entry name" value="alpha/beta-Hydrolases"/>
    <property type="match status" value="1"/>
</dbReference>
<dbReference type="EMBL" id="LDRV01000072">
    <property type="protein sequence ID" value="KTS10741.1"/>
    <property type="molecule type" value="Genomic_DNA"/>
</dbReference>
<comment type="caution">
    <text evidence="2">The sequence shown here is derived from an EMBL/GenBank/DDBJ whole genome shotgun (WGS) entry which is preliminary data.</text>
</comment>
<dbReference type="InterPro" id="IPR000801">
    <property type="entry name" value="Esterase-like"/>
</dbReference>
<name>A0A147F6G4_MICTE</name>
<accession>A0A147F6G4</accession>
<feature type="transmembrane region" description="Helical" evidence="1">
    <location>
        <begin position="20"/>
        <end position="39"/>
    </location>
</feature>
<feature type="transmembrane region" description="Helical" evidence="1">
    <location>
        <begin position="76"/>
        <end position="97"/>
    </location>
</feature>
<feature type="transmembrane region" description="Helical" evidence="1">
    <location>
        <begin position="46"/>
        <end position="64"/>
    </location>
</feature>
<evidence type="ECO:0000256" key="1">
    <source>
        <dbReference type="SAM" id="Phobius"/>
    </source>
</evidence>
<organism evidence="2 3">
    <name type="scientific">Microbacterium testaceum</name>
    <name type="common">Aureobacterium testaceum</name>
    <name type="synonym">Brevibacterium testaceum</name>
    <dbReference type="NCBI Taxonomy" id="2033"/>
    <lineage>
        <taxon>Bacteria</taxon>
        <taxon>Bacillati</taxon>
        <taxon>Actinomycetota</taxon>
        <taxon>Actinomycetes</taxon>
        <taxon>Micrococcales</taxon>
        <taxon>Microbacteriaceae</taxon>
        <taxon>Microbacterium</taxon>
    </lineage>
</organism>
<evidence type="ECO:0000313" key="3">
    <source>
        <dbReference type="Proteomes" id="UP000072189"/>
    </source>
</evidence>
<keyword evidence="1" id="KW-0472">Membrane</keyword>
<protein>
    <recommendedName>
        <fullName evidence="4">Esterase</fullName>
    </recommendedName>
</protein>
<dbReference type="PANTHER" id="PTHR48098">
    <property type="entry name" value="ENTEROCHELIN ESTERASE-RELATED"/>
    <property type="match status" value="1"/>
</dbReference>
<dbReference type="InterPro" id="IPR050583">
    <property type="entry name" value="Mycobacterial_A85_antigen"/>
</dbReference>
<dbReference type="AlphaFoldDB" id="A0A147F6G4"/>
<gene>
    <name evidence="2" type="ORF">RSA3_11400</name>
</gene>
<dbReference type="Proteomes" id="UP000072189">
    <property type="component" value="Unassembled WGS sequence"/>
</dbReference>
<keyword evidence="1" id="KW-0812">Transmembrane</keyword>
<keyword evidence="1" id="KW-1133">Transmembrane helix</keyword>
<dbReference type="PANTHER" id="PTHR48098:SF1">
    <property type="entry name" value="DIACYLGLYCEROL ACYLTRANSFERASE_MYCOLYLTRANSFERASE AG85A"/>
    <property type="match status" value="1"/>
</dbReference>